<evidence type="ECO:0000313" key="11">
    <source>
        <dbReference type="EMBL" id="ERL86383.1"/>
    </source>
</evidence>
<evidence type="ECO:0000256" key="5">
    <source>
        <dbReference type="ARBA" id="ARBA00023274"/>
    </source>
</evidence>
<dbReference type="GO" id="GO:0003735">
    <property type="term" value="F:structural constituent of ribosome"/>
    <property type="evidence" value="ECO:0007669"/>
    <property type="project" value="InterPro"/>
</dbReference>
<dbReference type="InterPro" id="IPR001865">
    <property type="entry name" value="Ribosomal_uS2"/>
</dbReference>
<dbReference type="Gene3D" id="3.40.50.10490">
    <property type="entry name" value="Glucose-6-phosphate isomerase like protein, domain 1"/>
    <property type="match status" value="1"/>
</dbReference>
<dbReference type="FunFam" id="3.40.50.10490:FF:000012">
    <property type="entry name" value="40S ribosomal protein SA"/>
    <property type="match status" value="1"/>
</dbReference>
<evidence type="ECO:0000256" key="3">
    <source>
        <dbReference type="ARBA" id="ARBA00022490"/>
    </source>
</evidence>
<name>N6U7R0_DENPD</name>
<dbReference type="GO" id="GO:0006412">
    <property type="term" value="P:translation"/>
    <property type="evidence" value="ECO:0007669"/>
    <property type="project" value="InterPro"/>
</dbReference>
<evidence type="ECO:0000313" key="13">
    <source>
        <dbReference type="Proteomes" id="UP000019118"/>
    </source>
</evidence>
<feature type="domain" description="Small ribosomal subunit protein uS2 C-terminal" evidence="9">
    <location>
        <begin position="202"/>
        <end position="304"/>
    </location>
</feature>
<dbReference type="OMA" id="VKNFFEP"/>
<evidence type="ECO:0000259" key="9">
    <source>
        <dbReference type="Pfam" id="PF16122"/>
    </source>
</evidence>
<keyword evidence="3" id="KW-0963">Cytoplasm</keyword>
<dbReference type="InterPro" id="IPR018130">
    <property type="entry name" value="Ribosomal_uS2_CS"/>
</dbReference>
<dbReference type="SUPFAM" id="SSF52313">
    <property type="entry name" value="Ribosomal protein S2"/>
    <property type="match status" value="1"/>
</dbReference>
<dbReference type="GO" id="GO:0015935">
    <property type="term" value="C:small ribosomal subunit"/>
    <property type="evidence" value="ECO:0007669"/>
    <property type="project" value="InterPro"/>
</dbReference>
<keyword evidence="13" id="KW-1185">Reference proteome</keyword>
<dbReference type="Proteomes" id="UP000030742">
    <property type="component" value="Unassembled WGS sequence"/>
</dbReference>
<evidence type="ECO:0000313" key="12">
    <source>
        <dbReference type="EnsemblMetazoa" id="XP_019758977.1"/>
    </source>
</evidence>
<evidence type="ECO:0000256" key="6">
    <source>
        <dbReference type="ARBA" id="ARBA00035401"/>
    </source>
</evidence>
<evidence type="ECO:0000256" key="7">
    <source>
        <dbReference type="RuleBase" id="RU003631"/>
    </source>
</evidence>
<evidence type="ECO:0000313" key="14">
    <source>
        <dbReference type="Proteomes" id="UP000030742"/>
    </source>
</evidence>
<dbReference type="AlphaFoldDB" id="N6U7R0"/>
<gene>
    <name evidence="12" type="primary">109536938</name>
    <name evidence="11" type="ORF">D910_03791</name>
    <name evidence="10" type="ORF">YQE_05782</name>
</gene>
<proteinExistence type="inferred from homology"/>
<dbReference type="InterPro" id="IPR027498">
    <property type="entry name" value="Ribosomal_uS2_euk"/>
</dbReference>
<dbReference type="HOGENOM" id="CLU_058171_1_0_1"/>
<dbReference type="STRING" id="77166.N6U7R0"/>
<reference evidence="13 14" key="1">
    <citation type="journal article" date="2013" name="Genome Biol.">
        <title>Draft genome of the mountain pine beetle, Dendroctonus ponderosae Hopkins, a major forest pest.</title>
        <authorList>
            <person name="Keeling C.I."/>
            <person name="Yuen M.M."/>
            <person name="Liao N.Y."/>
            <person name="Docking T.R."/>
            <person name="Chan S.K."/>
            <person name="Taylor G.A."/>
            <person name="Palmquist D.L."/>
            <person name="Jackman S.D."/>
            <person name="Nguyen A."/>
            <person name="Li M."/>
            <person name="Henderson H."/>
            <person name="Janes J.K."/>
            <person name="Zhao Y."/>
            <person name="Pandoh P."/>
            <person name="Moore R."/>
            <person name="Sperling F.A."/>
            <person name="Huber D.P."/>
            <person name="Birol I."/>
            <person name="Jones S.J."/>
            <person name="Bohlmann J."/>
        </authorList>
    </citation>
    <scope>NUCLEOTIDE SEQUENCE</scope>
</reference>
<dbReference type="OrthoDB" id="414863at2759"/>
<dbReference type="KEGG" id="dpa:109536938"/>
<evidence type="ECO:0000256" key="2">
    <source>
        <dbReference type="ARBA" id="ARBA00006242"/>
    </source>
</evidence>
<dbReference type="EnsemblMetazoa" id="XM_019903418.1">
    <property type="protein sequence ID" value="XP_019758977.1"/>
    <property type="gene ID" value="LOC109536938"/>
</dbReference>
<dbReference type="HAMAP" id="MF_03015">
    <property type="entry name" value="Ribosomal_S2_euk"/>
    <property type="match status" value="1"/>
</dbReference>
<dbReference type="Proteomes" id="UP000019118">
    <property type="component" value="Unassembled WGS sequence"/>
</dbReference>
<dbReference type="Pfam" id="PF00318">
    <property type="entry name" value="Ribosomal_S2"/>
    <property type="match status" value="2"/>
</dbReference>
<feature type="region of interest" description="Disordered" evidence="8">
    <location>
        <begin position="272"/>
        <end position="310"/>
    </location>
</feature>
<sequence length="310" mass="33949">MSGGVDVLALKEEDVTKMLAASAHLGTTNVDYQMEQYVYKRRSDGVHILNLRKLWEKLLLAARAIVAIEHPAEVFVISNRPYGQRAVLKFAAHTGATPIAGRFTPGAFTNQIQAAFREPRLLIVTDPAFDHQPVTEASYVNIPVIALCNTDSHLRFVDIAIPCNNKAPNSIGLIWWLLAREVLRLRGLIPRETKWDVVVDLFFYRDPEEAEKEEQAAKEVAVAKAVVEVPHEAPDLDWSAPAEQDWGEPAAVVPGATPAVSVPVEAAPFSVPPATEDWATEVAQEQWSAGQPQVVPAAPTPNWGASSGWD</sequence>
<comment type="subcellular location">
    <subcellularLocation>
        <location evidence="1">Cytoplasm</location>
    </subcellularLocation>
</comment>
<dbReference type="PROSITE" id="PS00962">
    <property type="entry name" value="RIBOSOMAL_S2_1"/>
    <property type="match status" value="1"/>
</dbReference>
<dbReference type="PROSITE" id="PS00963">
    <property type="entry name" value="RIBOSOMAL_S2_2"/>
    <property type="match status" value="1"/>
</dbReference>
<reference evidence="12" key="2">
    <citation type="submission" date="2024-08" db="UniProtKB">
        <authorList>
            <consortium name="EnsemblMetazoa"/>
        </authorList>
    </citation>
    <scope>IDENTIFICATION</scope>
</reference>
<dbReference type="Pfam" id="PF16122">
    <property type="entry name" value="40S_SA_C"/>
    <property type="match status" value="1"/>
</dbReference>
<feature type="non-terminal residue" evidence="10">
    <location>
        <position position="1"/>
    </location>
</feature>
<dbReference type="PANTHER" id="PTHR11489">
    <property type="entry name" value="40S RIBOSOMAL PROTEIN SA"/>
    <property type="match status" value="1"/>
</dbReference>
<protein>
    <recommendedName>
        <fullName evidence="6">40S ribosomal protein SA</fullName>
    </recommendedName>
</protein>
<dbReference type="EMBL" id="KB740939">
    <property type="protein sequence ID" value="ENN77710.1"/>
    <property type="molecule type" value="Genomic_DNA"/>
</dbReference>
<evidence type="ECO:0000256" key="1">
    <source>
        <dbReference type="ARBA" id="ARBA00004496"/>
    </source>
</evidence>
<dbReference type="InterPro" id="IPR032281">
    <property type="entry name" value="Ribosomal_uS2_C"/>
</dbReference>
<dbReference type="NCBIfam" id="TIGR01012">
    <property type="entry name" value="uS2_euk_arch"/>
    <property type="match status" value="1"/>
</dbReference>
<dbReference type="InterPro" id="IPR023591">
    <property type="entry name" value="Ribosomal_uS2_flav_dom_sf"/>
</dbReference>
<evidence type="ECO:0000313" key="10">
    <source>
        <dbReference type="EMBL" id="ENN77710.1"/>
    </source>
</evidence>
<comment type="similarity">
    <text evidence="2 7">Belongs to the universal ribosomal protein uS2 family.</text>
</comment>
<keyword evidence="4 7" id="KW-0689">Ribosomal protein</keyword>
<accession>N6U7R0</accession>
<dbReference type="EMBL" id="KB631813">
    <property type="protein sequence ID" value="ERL86383.1"/>
    <property type="molecule type" value="Genomic_DNA"/>
</dbReference>
<evidence type="ECO:0000256" key="4">
    <source>
        <dbReference type="ARBA" id="ARBA00022980"/>
    </source>
</evidence>
<dbReference type="GO" id="GO:0005737">
    <property type="term" value="C:cytoplasm"/>
    <property type="evidence" value="ECO:0007669"/>
    <property type="project" value="UniProtKB-SubCell"/>
</dbReference>
<organism evidence="10">
    <name type="scientific">Dendroctonus ponderosae</name>
    <name type="common">Mountain pine beetle</name>
    <dbReference type="NCBI Taxonomy" id="77166"/>
    <lineage>
        <taxon>Eukaryota</taxon>
        <taxon>Metazoa</taxon>
        <taxon>Ecdysozoa</taxon>
        <taxon>Arthropoda</taxon>
        <taxon>Hexapoda</taxon>
        <taxon>Insecta</taxon>
        <taxon>Pterygota</taxon>
        <taxon>Neoptera</taxon>
        <taxon>Endopterygota</taxon>
        <taxon>Coleoptera</taxon>
        <taxon>Polyphaga</taxon>
        <taxon>Cucujiformia</taxon>
        <taxon>Curculionidae</taxon>
        <taxon>Scolytinae</taxon>
        <taxon>Dendroctonus</taxon>
    </lineage>
</organism>
<keyword evidence="5 7" id="KW-0687">Ribonucleoprotein</keyword>
<evidence type="ECO:0000256" key="8">
    <source>
        <dbReference type="SAM" id="MobiDB-lite"/>
    </source>
</evidence>
<dbReference type="PRINTS" id="PR00395">
    <property type="entry name" value="RIBOSOMALS2"/>
</dbReference>
<dbReference type="InterPro" id="IPR005707">
    <property type="entry name" value="Ribosomal_uS2_euk/arc"/>
</dbReference>
<dbReference type="CDD" id="cd01425">
    <property type="entry name" value="RPS2"/>
    <property type="match status" value="1"/>
</dbReference>